<dbReference type="SUPFAM" id="SSF54631">
    <property type="entry name" value="CBS-domain pair"/>
    <property type="match status" value="1"/>
</dbReference>
<gene>
    <name evidence="6" type="ordered locus">amb1053</name>
</gene>
<evidence type="ECO:0000313" key="6">
    <source>
        <dbReference type="EMBL" id="BAE49857.1"/>
    </source>
</evidence>
<dbReference type="PANTHER" id="PTHR10314">
    <property type="entry name" value="CYSTATHIONINE BETA-SYNTHASE"/>
    <property type="match status" value="1"/>
</dbReference>
<evidence type="ECO:0000256" key="3">
    <source>
        <dbReference type="PROSITE-ProRule" id="PRU00703"/>
    </source>
</evidence>
<dbReference type="InterPro" id="IPR046342">
    <property type="entry name" value="CBS_dom_sf"/>
</dbReference>
<dbReference type="InterPro" id="IPR050214">
    <property type="entry name" value="Cys_Synth/Cystath_Beta-Synth"/>
</dbReference>
<reference evidence="6 7" key="1">
    <citation type="journal article" date="2005" name="DNA Res.">
        <title>Complete genome sequence of the facultative anaerobic magnetotactic bacterium Magnetospirillum sp. strain AMB-1.</title>
        <authorList>
            <person name="Matsunaga T."/>
            <person name="Okamura Y."/>
            <person name="Fukuda Y."/>
            <person name="Wahyudi A.T."/>
            <person name="Murase Y."/>
            <person name="Takeyama H."/>
        </authorList>
    </citation>
    <scope>NUCLEOTIDE SEQUENCE [LARGE SCALE GENOMIC DNA]</scope>
    <source>
        <strain evidence="7">ATCC 700264 / AMB-1</strain>
    </source>
</reference>
<accession>Q2W8G8</accession>
<dbReference type="Gene3D" id="3.10.580.10">
    <property type="entry name" value="CBS-domain"/>
    <property type="match status" value="1"/>
</dbReference>
<protein>
    <submittedName>
        <fullName evidence="6">Cysteine synthase</fullName>
    </submittedName>
</protein>
<dbReference type="InterPro" id="IPR000644">
    <property type="entry name" value="CBS_dom"/>
</dbReference>
<dbReference type="Pfam" id="PF00571">
    <property type="entry name" value="CBS"/>
    <property type="match status" value="2"/>
</dbReference>
<dbReference type="Proteomes" id="UP000007058">
    <property type="component" value="Chromosome"/>
</dbReference>
<dbReference type="Pfam" id="PF00291">
    <property type="entry name" value="PALP"/>
    <property type="match status" value="1"/>
</dbReference>
<feature type="compositionally biased region" description="Gly residues" evidence="4">
    <location>
        <begin position="7"/>
        <end position="16"/>
    </location>
</feature>
<dbReference type="GO" id="GO:1901605">
    <property type="term" value="P:alpha-amino acid metabolic process"/>
    <property type="evidence" value="ECO:0007669"/>
    <property type="project" value="UniProtKB-ARBA"/>
</dbReference>
<proteinExistence type="predicted"/>
<evidence type="ECO:0000256" key="4">
    <source>
        <dbReference type="SAM" id="MobiDB-lite"/>
    </source>
</evidence>
<evidence type="ECO:0000256" key="1">
    <source>
        <dbReference type="ARBA" id="ARBA00001933"/>
    </source>
</evidence>
<name>Q2W8G8_PARM1</name>
<dbReference type="STRING" id="342108.amb1053"/>
<dbReference type="AlphaFoldDB" id="Q2W8G8"/>
<keyword evidence="3" id="KW-0129">CBS domain</keyword>
<dbReference type="InterPro" id="IPR046353">
    <property type="entry name" value="CBS_C"/>
</dbReference>
<dbReference type="Gene3D" id="3.40.50.1100">
    <property type="match status" value="2"/>
</dbReference>
<organism evidence="6 7">
    <name type="scientific">Paramagnetospirillum magneticum (strain ATCC 700264 / AMB-1)</name>
    <name type="common">Magnetospirillum magneticum</name>
    <dbReference type="NCBI Taxonomy" id="342108"/>
    <lineage>
        <taxon>Bacteria</taxon>
        <taxon>Pseudomonadati</taxon>
        <taxon>Pseudomonadota</taxon>
        <taxon>Alphaproteobacteria</taxon>
        <taxon>Rhodospirillales</taxon>
        <taxon>Magnetospirillaceae</taxon>
        <taxon>Paramagnetospirillum</taxon>
    </lineage>
</organism>
<dbReference type="SMART" id="SM00116">
    <property type="entry name" value="CBS"/>
    <property type="match status" value="2"/>
</dbReference>
<dbReference type="KEGG" id="mag:amb1053"/>
<keyword evidence="7" id="KW-1185">Reference proteome</keyword>
<evidence type="ECO:0000256" key="2">
    <source>
        <dbReference type="ARBA" id="ARBA00022898"/>
    </source>
</evidence>
<comment type="cofactor">
    <cofactor evidence="1">
        <name>pyridoxal 5'-phosphate</name>
        <dbReference type="ChEBI" id="CHEBI:597326"/>
    </cofactor>
</comment>
<dbReference type="EMBL" id="AP007255">
    <property type="protein sequence ID" value="BAE49857.1"/>
    <property type="molecule type" value="Genomic_DNA"/>
</dbReference>
<evidence type="ECO:0000259" key="5">
    <source>
        <dbReference type="PROSITE" id="PS51371"/>
    </source>
</evidence>
<feature type="domain" description="CBS" evidence="5">
    <location>
        <begin position="286"/>
        <end position="349"/>
    </location>
</feature>
<dbReference type="PROSITE" id="PS51371">
    <property type="entry name" value="CBS"/>
    <property type="match status" value="1"/>
</dbReference>
<dbReference type="InterPro" id="IPR001926">
    <property type="entry name" value="TrpB-like_PALP"/>
</dbReference>
<sequence>MPFLGPGSEGEPGKQGGKLRSARSRMPGHIYRSRPLSSLYLCNGARTYSMGFLVPVLTSVETAMPGVSGIRLPPSTVMAACSTATRMAAETGAHFIDQFNNPANPAAHEDGTGPELWEQMGGRVDAVVAGAGSGGTLTGLSRFFARRSPATEMVLADPRGSVLADYVRTGRVGEAGSWLVEGIGGDSIPMVSDFSRVTRAYSVSDRESFATARLVLRIEGLLVGSSSGTLLAAALRYCREQTAPKRVATLVCDAGNRHLSRLHDESWLADQGLLQRDEHGDLRDLISRRHDEGAAITVRPDDTLSTAYNRMRVNDVSQVPVVVGDRCIGLLDESDVLIALAEGKFGFDLPVRDAMTRKIETVTPQTPPERLLPLFDRGWVAIVVDGERFLGLVTRMDLLNHLRRKLAA</sequence>
<dbReference type="CDD" id="cd04608">
    <property type="entry name" value="CBS_pair_CBS"/>
    <property type="match status" value="1"/>
</dbReference>
<dbReference type="InterPro" id="IPR036052">
    <property type="entry name" value="TrpB-like_PALP_sf"/>
</dbReference>
<dbReference type="SUPFAM" id="SSF53686">
    <property type="entry name" value="Tryptophan synthase beta subunit-like PLP-dependent enzymes"/>
    <property type="match status" value="1"/>
</dbReference>
<evidence type="ECO:0000313" key="7">
    <source>
        <dbReference type="Proteomes" id="UP000007058"/>
    </source>
</evidence>
<dbReference type="HOGENOM" id="CLU_021018_0_0_5"/>
<keyword evidence="2" id="KW-0663">Pyridoxal phosphate</keyword>
<feature type="region of interest" description="Disordered" evidence="4">
    <location>
        <begin position="1"/>
        <end position="27"/>
    </location>
</feature>